<evidence type="ECO:0000259" key="6">
    <source>
        <dbReference type="Pfam" id="PF08263"/>
    </source>
</evidence>
<evidence type="ECO:0000256" key="1">
    <source>
        <dbReference type="ARBA" id="ARBA00004196"/>
    </source>
</evidence>
<dbReference type="Pfam" id="PF00560">
    <property type="entry name" value="LRR_1"/>
    <property type="match status" value="3"/>
</dbReference>
<evidence type="ECO:0000256" key="2">
    <source>
        <dbReference type="ARBA" id="ARBA00022614"/>
    </source>
</evidence>
<evidence type="ECO:0000313" key="7">
    <source>
        <dbReference type="EMBL" id="RYQ82541.1"/>
    </source>
</evidence>
<keyword evidence="2" id="KW-0433">Leucine-rich repeat</keyword>
<dbReference type="InterPro" id="IPR001611">
    <property type="entry name" value="Leu-rich_rpt"/>
</dbReference>
<gene>
    <name evidence="7" type="ORF">Ahy_B10g101129</name>
</gene>
<evidence type="ECO:0000313" key="8">
    <source>
        <dbReference type="Proteomes" id="UP000289738"/>
    </source>
</evidence>
<dbReference type="Proteomes" id="UP000289738">
    <property type="component" value="Chromosome B10"/>
</dbReference>
<organism evidence="7 8">
    <name type="scientific">Arachis hypogaea</name>
    <name type="common">Peanut</name>
    <dbReference type="NCBI Taxonomy" id="3818"/>
    <lineage>
        <taxon>Eukaryota</taxon>
        <taxon>Viridiplantae</taxon>
        <taxon>Streptophyta</taxon>
        <taxon>Embryophyta</taxon>
        <taxon>Tracheophyta</taxon>
        <taxon>Spermatophyta</taxon>
        <taxon>Magnoliopsida</taxon>
        <taxon>eudicotyledons</taxon>
        <taxon>Gunneridae</taxon>
        <taxon>Pentapetalae</taxon>
        <taxon>rosids</taxon>
        <taxon>fabids</taxon>
        <taxon>Fabales</taxon>
        <taxon>Fabaceae</taxon>
        <taxon>Papilionoideae</taxon>
        <taxon>50 kb inversion clade</taxon>
        <taxon>dalbergioids sensu lato</taxon>
        <taxon>Dalbergieae</taxon>
        <taxon>Pterocarpus clade</taxon>
        <taxon>Arachis</taxon>
    </lineage>
</organism>
<dbReference type="EMBL" id="SDMP01000020">
    <property type="protein sequence ID" value="RYQ82541.1"/>
    <property type="molecule type" value="Genomic_DNA"/>
</dbReference>
<name>A0A444WYQ0_ARAHY</name>
<dbReference type="Gene3D" id="3.80.10.10">
    <property type="entry name" value="Ribonuclease Inhibitor"/>
    <property type="match status" value="2"/>
</dbReference>
<reference evidence="7 8" key="1">
    <citation type="submission" date="2019-01" db="EMBL/GenBank/DDBJ databases">
        <title>Sequencing of cultivated peanut Arachis hypogaea provides insights into genome evolution and oil improvement.</title>
        <authorList>
            <person name="Chen X."/>
        </authorList>
    </citation>
    <scope>NUCLEOTIDE SEQUENCE [LARGE SCALE GENOMIC DNA]</scope>
    <source>
        <strain evidence="8">cv. Fuhuasheng</strain>
        <tissue evidence="7">Leaves</tissue>
    </source>
</reference>
<evidence type="ECO:0000256" key="5">
    <source>
        <dbReference type="SAM" id="SignalP"/>
    </source>
</evidence>
<dbReference type="SUPFAM" id="SSF52058">
    <property type="entry name" value="L domain-like"/>
    <property type="match status" value="1"/>
</dbReference>
<accession>A0A444WYQ0</accession>
<comment type="caution">
    <text evidence="7">The sequence shown here is derived from an EMBL/GenBank/DDBJ whole genome shotgun (WGS) entry which is preliminary data.</text>
</comment>
<evidence type="ECO:0000256" key="4">
    <source>
        <dbReference type="ARBA" id="ARBA00038043"/>
    </source>
</evidence>
<dbReference type="AlphaFoldDB" id="A0A444WYQ0"/>
<keyword evidence="5" id="KW-0732">Signal</keyword>
<sequence>MEHHNKLFLLLMLLIQVLLVAAQTNSQDYNGLAALTGFWTNKPPNWVGTDPCGSNWEGIRCSNSRITELKLLSMNLEGQLSSAIQQLPELDTLDLSYNTGLTGTIPQEIGSLKKLKSLALVGCGLSGPIPDSIGALKQLTFLALNMNRFNGTIPGSIGNLTNINWFDVADNQLEGQIPVSDNKGRPGLDLLLQAQHFHMGNNKFSGQLPEKLFNSKMILEHVLLDNNQLQGSIPSSLGQVSTLEVL</sequence>
<dbReference type="InterPro" id="IPR051848">
    <property type="entry name" value="PGIP"/>
</dbReference>
<evidence type="ECO:0000256" key="3">
    <source>
        <dbReference type="ARBA" id="ARBA00022737"/>
    </source>
</evidence>
<proteinExistence type="inferred from homology"/>
<feature type="signal peptide" evidence="5">
    <location>
        <begin position="1"/>
        <end position="22"/>
    </location>
</feature>
<comment type="subcellular location">
    <subcellularLocation>
        <location evidence="1">Cell envelope</location>
    </subcellularLocation>
</comment>
<keyword evidence="8" id="KW-1185">Reference proteome</keyword>
<dbReference type="PANTHER" id="PTHR48059:SF38">
    <property type="entry name" value="OS04G0534166 PROTEIN"/>
    <property type="match status" value="1"/>
</dbReference>
<dbReference type="PANTHER" id="PTHR48059">
    <property type="entry name" value="POLYGALACTURONASE INHIBITOR 1"/>
    <property type="match status" value="1"/>
</dbReference>
<protein>
    <recommendedName>
        <fullName evidence="6">Leucine-rich repeat-containing N-terminal plant-type domain-containing protein</fullName>
    </recommendedName>
</protein>
<dbReference type="InterPro" id="IPR032675">
    <property type="entry name" value="LRR_dom_sf"/>
</dbReference>
<feature type="domain" description="Leucine-rich repeat-containing N-terminal plant-type" evidence="6">
    <location>
        <begin position="26"/>
        <end position="62"/>
    </location>
</feature>
<dbReference type="Pfam" id="PF08263">
    <property type="entry name" value="LRRNT_2"/>
    <property type="match status" value="1"/>
</dbReference>
<comment type="similarity">
    <text evidence="4">Belongs to the polygalacturonase-inhibiting protein family.</text>
</comment>
<dbReference type="FunFam" id="3.80.10.10:FF:000363">
    <property type="entry name" value="Leucine-rich repeat family protein"/>
    <property type="match status" value="1"/>
</dbReference>
<dbReference type="InterPro" id="IPR013210">
    <property type="entry name" value="LRR_N_plant-typ"/>
</dbReference>
<feature type="chain" id="PRO_5019460572" description="Leucine-rich repeat-containing N-terminal plant-type domain-containing protein" evidence="5">
    <location>
        <begin position="23"/>
        <end position="246"/>
    </location>
</feature>
<keyword evidence="3" id="KW-0677">Repeat</keyword>